<evidence type="ECO:0000313" key="2">
    <source>
        <dbReference type="EMBL" id="MEE4544055.1"/>
    </source>
</evidence>
<dbReference type="EMBL" id="JAZEWV010000014">
    <property type="protein sequence ID" value="MEE4544055.1"/>
    <property type="molecule type" value="Genomic_DNA"/>
</dbReference>
<organism evidence="2 3">
    <name type="scientific">Actinacidiphila polyblastidii</name>
    <dbReference type="NCBI Taxonomy" id="3110430"/>
    <lineage>
        <taxon>Bacteria</taxon>
        <taxon>Bacillati</taxon>
        <taxon>Actinomycetota</taxon>
        <taxon>Actinomycetes</taxon>
        <taxon>Kitasatosporales</taxon>
        <taxon>Streptomycetaceae</taxon>
        <taxon>Actinacidiphila</taxon>
    </lineage>
</organism>
<proteinExistence type="predicted"/>
<dbReference type="InterPro" id="IPR010982">
    <property type="entry name" value="Lambda_DNA-bd_dom_sf"/>
</dbReference>
<evidence type="ECO:0000313" key="3">
    <source>
        <dbReference type="Proteomes" id="UP001344658"/>
    </source>
</evidence>
<sequence length="125" mass="13249">MTVLLITPGWDDEDVRNPDGPPSSHIASGVWPDARLADDAPPGAHIAQALARTLLTVMDERALSARAVAELVGSTHPTIGRILDGSGVTDVRTVFLLEVALGTPLWPTELHRDFQLDVRDPGAGA</sequence>
<feature type="region of interest" description="Disordered" evidence="1">
    <location>
        <begin position="10"/>
        <end position="29"/>
    </location>
</feature>
<name>A0ABU7PE15_9ACTN</name>
<dbReference type="RefSeq" id="WP_330796999.1">
    <property type="nucleotide sequence ID" value="NZ_JAZEWV010000014.1"/>
</dbReference>
<protein>
    <submittedName>
        <fullName evidence="2">Helix-turn-helix transcriptional regulator</fullName>
    </submittedName>
</protein>
<comment type="caution">
    <text evidence="2">The sequence shown here is derived from an EMBL/GenBank/DDBJ whole genome shotgun (WGS) entry which is preliminary data.</text>
</comment>
<dbReference type="Proteomes" id="UP001344658">
    <property type="component" value="Unassembled WGS sequence"/>
</dbReference>
<reference evidence="2 3" key="1">
    <citation type="submission" date="2023-12" db="EMBL/GenBank/DDBJ databases">
        <title>Streptomyces sp. V4-01.</title>
        <authorList>
            <person name="Somphong A."/>
            <person name="Phongsopitanun W."/>
        </authorList>
    </citation>
    <scope>NUCLEOTIDE SEQUENCE [LARGE SCALE GENOMIC DNA]</scope>
    <source>
        <strain evidence="2 3">V4-01</strain>
    </source>
</reference>
<dbReference type="SUPFAM" id="SSF47413">
    <property type="entry name" value="lambda repressor-like DNA-binding domains"/>
    <property type="match status" value="1"/>
</dbReference>
<evidence type="ECO:0000256" key="1">
    <source>
        <dbReference type="SAM" id="MobiDB-lite"/>
    </source>
</evidence>
<gene>
    <name evidence="2" type="ORF">V2S66_19015</name>
</gene>
<accession>A0ABU7PE15</accession>
<keyword evidence="3" id="KW-1185">Reference proteome</keyword>